<gene>
    <name evidence="3" type="ORF">FRUB_08060</name>
</gene>
<reference evidence="4" key="1">
    <citation type="submission" date="2017-06" db="EMBL/GenBank/DDBJ databases">
        <title>Genome analysis of Fimbriiglobus ruber SP5, the first member of the order Planctomycetales with confirmed chitinolytic capability.</title>
        <authorList>
            <person name="Ravin N.V."/>
            <person name="Rakitin A.L."/>
            <person name="Ivanova A.A."/>
            <person name="Beletsky A.V."/>
            <person name="Kulichevskaya I.S."/>
            <person name="Mardanov A.V."/>
            <person name="Dedysh S.N."/>
        </authorList>
    </citation>
    <scope>NUCLEOTIDE SEQUENCE [LARGE SCALE GENOMIC DNA]</scope>
    <source>
        <strain evidence="4">SP5</strain>
    </source>
</reference>
<name>A0A225DHC6_9BACT</name>
<keyword evidence="3" id="KW-0808">Transferase</keyword>
<dbReference type="SUPFAM" id="SSF52540">
    <property type="entry name" value="P-loop containing nucleoside triphosphate hydrolases"/>
    <property type="match status" value="1"/>
</dbReference>
<dbReference type="GO" id="GO:0008168">
    <property type="term" value="F:methyltransferase activity"/>
    <property type="evidence" value="ECO:0007669"/>
    <property type="project" value="UniProtKB-KW"/>
</dbReference>
<feature type="compositionally biased region" description="Basic and acidic residues" evidence="2">
    <location>
        <begin position="322"/>
        <end position="334"/>
    </location>
</feature>
<dbReference type="GO" id="GO:0032259">
    <property type="term" value="P:methylation"/>
    <property type="evidence" value="ECO:0007669"/>
    <property type="project" value="UniProtKB-KW"/>
</dbReference>
<dbReference type="EMBL" id="NIDE01000017">
    <property type="protein sequence ID" value="OWK35497.1"/>
    <property type="molecule type" value="Genomic_DNA"/>
</dbReference>
<evidence type="ECO:0000256" key="2">
    <source>
        <dbReference type="SAM" id="MobiDB-lite"/>
    </source>
</evidence>
<evidence type="ECO:0000313" key="3">
    <source>
        <dbReference type="EMBL" id="OWK35497.1"/>
    </source>
</evidence>
<dbReference type="RefSeq" id="WP_238602929.1">
    <property type="nucleotide sequence ID" value="NZ_NIDE01000017.1"/>
</dbReference>
<dbReference type="InterPro" id="IPR027417">
    <property type="entry name" value="P-loop_NTPase"/>
</dbReference>
<dbReference type="Gene3D" id="3.40.50.300">
    <property type="entry name" value="P-loop containing nucleotide triphosphate hydrolases"/>
    <property type="match status" value="1"/>
</dbReference>
<evidence type="ECO:0000256" key="1">
    <source>
        <dbReference type="SAM" id="Coils"/>
    </source>
</evidence>
<keyword evidence="3" id="KW-0489">Methyltransferase</keyword>
<dbReference type="Proteomes" id="UP000214646">
    <property type="component" value="Unassembled WGS sequence"/>
</dbReference>
<sequence>MDAPWKPAEVEQRDGRILRQGNQNAEVSIYRYVTEGSFDAYMWQALETKARFINQVMTGESGVRRAEDIGGQELSYAEVKAIASGNPAVLTLAEADAELQKLAVLRRSHADEQFLARRNLRELPQTIDRLEKRLEALTADAKTVERSKGMMPGTEAALGQALNRIPDEVERRRVFPIGEYRGLAFGLERHPGGSTDVYLEGRGYRTAPLSRESQGPRAVMNALNRIATTYDERIEATGKELAVVRGQLSDYEARLGRVFAHSGYMEELSGLRDRLKMALSGTPAEGEPTAGELAEKIKALRESQVVEAPMRVKSKPRVEVRRRVELEPEAKEPTTEMPEPEEAPPVSHRMQVRRGGTQMSLF</sequence>
<dbReference type="AlphaFoldDB" id="A0A225DHC6"/>
<feature type="coiled-coil region" evidence="1">
    <location>
        <begin position="120"/>
        <end position="147"/>
    </location>
</feature>
<keyword evidence="4" id="KW-1185">Reference proteome</keyword>
<protein>
    <submittedName>
        <fullName evidence="3">Putative DNA methylase</fullName>
    </submittedName>
</protein>
<accession>A0A225DHC6</accession>
<organism evidence="3 4">
    <name type="scientific">Fimbriiglobus ruber</name>
    <dbReference type="NCBI Taxonomy" id="1908690"/>
    <lineage>
        <taxon>Bacteria</taxon>
        <taxon>Pseudomonadati</taxon>
        <taxon>Planctomycetota</taxon>
        <taxon>Planctomycetia</taxon>
        <taxon>Gemmatales</taxon>
        <taxon>Gemmataceae</taxon>
        <taxon>Fimbriiglobus</taxon>
    </lineage>
</organism>
<proteinExistence type="predicted"/>
<evidence type="ECO:0000313" key="4">
    <source>
        <dbReference type="Proteomes" id="UP000214646"/>
    </source>
</evidence>
<feature type="region of interest" description="Disordered" evidence="2">
    <location>
        <begin position="322"/>
        <end position="362"/>
    </location>
</feature>
<comment type="caution">
    <text evidence="3">The sequence shown here is derived from an EMBL/GenBank/DDBJ whole genome shotgun (WGS) entry which is preliminary data.</text>
</comment>
<keyword evidence="1" id="KW-0175">Coiled coil</keyword>